<gene>
    <name evidence="3" type="ORF">GCM10009007_15420</name>
</gene>
<keyword evidence="2" id="KW-0812">Transmembrane</keyword>
<dbReference type="GO" id="GO:0005886">
    <property type="term" value="C:plasma membrane"/>
    <property type="evidence" value="ECO:0007669"/>
    <property type="project" value="UniProtKB-SubCell"/>
</dbReference>
<dbReference type="Gene3D" id="2.20.200.10">
    <property type="entry name" value="Outer membrane efflux proteins (OEP)"/>
    <property type="match status" value="1"/>
</dbReference>
<proteinExistence type="inferred from homology"/>
<dbReference type="NCBIfam" id="TIGR01845">
    <property type="entry name" value="outer_NodT"/>
    <property type="match status" value="1"/>
</dbReference>
<comment type="similarity">
    <text evidence="1 2">Belongs to the outer membrane factor (OMF) (TC 1.B.17) family.</text>
</comment>
<evidence type="ECO:0000313" key="4">
    <source>
        <dbReference type="Proteomes" id="UP000614287"/>
    </source>
</evidence>
<name>A0A8J3CN11_9BURK</name>
<dbReference type="SUPFAM" id="SSF56954">
    <property type="entry name" value="Outer membrane efflux proteins (OEP)"/>
    <property type="match status" value="1"/>
</dbReference>
<dbReference type="InterPro" id="IPR003423">
    <property type="entry name" value="OMP_efflux"/>
</dbReference>
<evidence type="ECO:0000256" key="1">
    <source>
        <dbReference type="ARBA" id="ARBA00007613"/>
    </source>
</evidence>
<evidence type="ECO:0000313" key="3">
    <source>
        <dbReference type="EMBL" id="GHA75198.1"/>
    </source>
</evidence>
<reference evidence="3" key="2">
    <citation type="submission" date="2020-09" db="EMBL/GenBank/DDBJ databases">
        <authorList>
            <person name="Sun Q."/>
            <person name="Kim S."/>
        </authorList>
    </citation>
    <scope>NUCLEOTIDE SEQUENCE</scope>
    <source>
        <strain evidence="3">KCTC 32501</strain>
    </source>
</reference>
<dbReference type="InterPro" id="IPR010131">
    <property type="entry name" value="MdtP/NodT-like"/>
</dbReference>
<keyword evidence="4" id="KW-1185">Reference proteome</keyword>
<keyword evidence="2" id="KW-0449">Lipoprotein</keyword>
<evidence type="ECO:0000256" key="2">
    <source>
        <dbReference type="RuleBase" id="RU362097"/>
    </source>
</evidence>
<dbReference type="PANTHER" id="PTHR30203:SF30">
    <property type="entry name" value="OUTER MEMBRANE PROTEIN-RELATED"/>
    <property type="match status" value="1"/>
</dbReference>
<dbReference type="Pfam" id="PF02321">
    <property type="entry name" value="OEP"/>
    <property type="match status" value="2"/>
</dbReference>
<organism evidence="3 4">
    <name type="scientific">Formosimonas limnophila</name>
    <dbReference type="NCBI Taxonomy" id="1384487"/>
    <lineage>
        <taxon>Bacteria</taxon>
        <taxon>Pseudomonadati</taxon>
        <taxon>Pseudomonadota</taxon>
        <taxon>Betaproteobacteria</taxon>
        <taxon>Burkholderiales</taxon>
        <taxon>Burkholderiaceae</taxon>
        <taxon>Formosimonas</taxon>
    </lineage>
</organism>
<dbReference type="Proteomes" id="UP000614287">
    <property type="component" value="Unassembled WGS sequence"/>
</dbReference>
<keyword evidence="2" id="KW-0564">Palmitate</keyword>
<protein>
    <submittedName>
        <fullName evidence="3">RND transporter</fullName>
    </submittedName>
</protein>
<dbReference type="GO" id="GO:0015562">
    <property type="term" value="F:efflux transmembrane transporter activity"/>
    <property type="evidence" value="ECO:0007669"/>
    <property type="project" value="InterPro"/>
</dbReference>
<dbReference type="PROSITE" id="PS51257">
    <property type="entry name" value="PROKAR_LIPOPROTEIN"/>
    <property type="match status" value="1"/>
</dbReference>
<dbReference type="RefSeq" id="WP_189493369.1">
    <property type="nucleotide sequence ID" value="NZ_BMZG01000007.1"/>
</dbReference>
<dbReference type="Gene3D" id="1.20.1600.10">
    <property type="entry name" value="Outer membrane efflux proteins (OEP)"/>
    <property type="match status" value="1"/>
</dbReference>
<dbReference type="AlphaFoldDB" id="A0A8J3CN11"/>
<comment type="caution">
    <text evidence="3">The sequence shown here is derived from an EMBL/GenBank/DDBJ whole genome shotgun (WGS) entry which is preliminary data.</text>
</comment>
<dbReference type="PANTHER" id="PTHR30203">
    <property type="entry name" value="OUTER MEMBRANE CATION EFFLUX PROTEIN"/>
    <property type="match status" value="1"/>
</dbReference>
<dbReference type="EMBL" id="BMZG01000007">
    <property type="protein sequence ID" value="GHA75198.1"/>
    <property type="molecule type" value="Genomic_DNA"/>
</dbReference>
<reference evidence="3" key="1">
    <citation type="journal article" date="2014" name="Int. J. Syst. Evol. Microbiol.">
        <title>Complete genome sequence of Corynebacterium casei LMG S-19264T (=DSM 44701T), isolated from a smear-ripened cheese.</title>
        <authorList>
            <consortium name="US DOE Joint Genome Institute (JGI-PGF)"/>
            <person name="Walter F."/>
            <person name="Albersmeier A."/>
            <person name="Kalinowski J."/>
            <person name="Ruckert C."/>
        </authorList>
    </citation>
    <scope>NUCLEOTIDE SEQUENCE</scope>
    <source>
        <strain evidence="3">KCTC 32501</strain>
    </source>
</reference>
<keyword evidence="2" id="KW-0472">Membrane</keyword>
<comment type="subcellular location">
    <subcellularLocation>
        <location evidence="2">Cell membrane</location>
        <topology evidence="2">Lipid-anchor</topology>
    </subcellularLocation>
</comment>
<keyword evidence="2" id="KW-1134">Transmembrane beta strand</keyword>
<accession>A0A8J3CN11</accession>
<sequence>MSKTIISLTVSLLLSACAIGPDYQRPPVDVPEQWSMASPDTSEVQRVADKWWENFNDPVLNRMVEEALVNNQDINIAIAQLDDAAAQARLARTALLPQLNGAASGQRGRSSSETSTGNLGEVYTAQAALSWEIDLWGKLRRSNEEARAQYLGTAYNRDAVRLLIAAQVAQTYFQMRALDASLEVTRNTQTTREESLSTQEKRFKYGMVSMLEVSQAQSELATAKINAASQALSLKTTENALSVLLGRSPRAFLEAHERGQTLSQMTHVTQIPAGIPSDVLTRRPDVASAEQALVAANARIGVARAAYFPSISLTGNLGSQSLSLSNLFTGPAATWSFVGNLAAPIFNFGATQANVNSANAKQRQALAQYEKSIQNAFKETLDGFASVESTRQQEVAALEQVHATNEALRLANLRYDNGYSSNLERLDAQRSAYQTQLSLISIRLARLNASVDLYKALGGGWTLPTP</sequence>